<comment type="similarity">
    <text evidence="3 18">Belongs to the steroid 5-alpha reductase family.</text>
</comment>
<feature type="transmembrane region" description="Helical" evidence="18">
    <location>
        <begin position="108"/>
        <end position="126"/>
    </location>
</feature>
<dbReference type="EMBL" id="OW240913">
    <property type="protein sequence ID" value="CAH2249827.1"/>
    <property type="molecule type" value="Genomic_DNA"/>
</dbReference>
<keyword evidence="13 18" id="KW-0472">Membrane</keyword>
<evidence type="ECO:0000256" key="4">
    <source>
        <dbReference type="ARBA" id="ARBA00022692"/>
    </source>
</evidence>
<keyword evidence="12" id="KW-0443">Lipid metabolism</keyword>
<organism evidence="20 21">
    <name type="scientific">Pelobates cultripes</name>
    <name type="common">Western spadefoot toad</name>
    <dbReference type="NCBI Taxonomy" id="61616"/>
    <lineage>
        <taxon>Eukaryota</taxon>
        <taxon>Metazoa</taxon>
        <taxon>Chordata</taxon>
        <taxon>Craniata</taxon>
        <taxon>Vertebrata</taxon>
        <taxon>Euteleostomi</taxon>
        <taxon>Amphibia</taxon>
        <taxon>Batrachia</taxon>
        <taxon>Anura</taxon>
        <taxon>Pelobatoidea</taxon>
        <taxon>Pelobatidae</taxon>
        <taxon>Pelobates</taxon>
    </lineage>
</organism>
<evidence type="ECO:0000256" key="9">
    <source>
        <dbReference type="ARBA" id="ARBA00022928"/>
    </source>
</evidence>
<reference evidence="20" key="1">
    <citation type="submission" date="2022-03" db="EMBL/GenBank/DDBJ databases">
        <authorList>
            <person name="Alioto T."/>
            <person name="Alioto T."/>
            <person name="Gomez Garrido J."/>
        </authorList>
    </citation>
    <scope>NUCLEOTIDE SEQUENCE</scope>
</reference>
<evidence type="ECO:0000256" key="3">
    <source>
        <dbReference type="ARBA" id="ARBA00007742"/>
    </source>
</evidence>
<comment type="function">
    <text evidence="14">Converts testosterone (T) into 5-alpha-dihydrotestosterone (DHT) and progesterone or corticosterone into their corresponding 5-alpha-3-oxosteroids. It plays a central role in sexual differentiation and androgen physiology.</text>
</comment>
<evidence type="ECO:0000256" key="16">
    <source>
        <dbReference type="ARBA" id="ARBA00048292"/>
    </source>
</evidence>
<comment type="catalytic activity">
    <reaction evidence="16">
        <text>5alpha-pregnane-3,20-dione + NADP(+) = progesterone + NADPH + H(+)</text>
        <dbReference type="Rhea" id="RHEA:21952"/>
        <dbReference type="ChEBI" id="CHEBI:15378"/>
        <dbReference type="ChEBI" id="CHEBI:17026"/>
        <dbReference type="ChEBI" id="CHEBI:28952"/>
        <dbReference type="ChEBI" id="CHEBI:57783"/>
        <dbReference type="ChEBI" id="CHEBI:58349"/>
        <dbReference type="EC" id="1.3.1.22"/>
    </reaction>
    <physiologicalReaction direction="right-to-left" evidence="16">
        <dbReference type="Rhea" id="RHEA:21954"/>
    </physiologicalReaction>
</comment>
<evidence type="ECO:0000256" key="5">
    <source>
        <dbReference type="ARBA" id="ARBA00022782"/>
    </source>
</evidence>
<comment type="subcellular location">
    <subcellularLocation>
        <location evidence="2">Endoplasmic reticulum membrane</location>
        <topology evidence="2">Multi-pass membrane protein</topology>
    </subcellularLocation>
    <subcellularLocation>
        <location evidence="1">Microsome membrane</location>
        <topology evidence="1">Multi-pass membrane protein</topology>
    </subcellularLocation>
</comment>
<feature type="transmembrane region" description="Helical" evidence="18">
    <location>
        <begin position="202"/>
        <end position="225"/>
    </location>
</feature>
<dbReference type="InterPro" id="IPR039357">
    <property type="entry name" value="SRD5A/TECR"/>
</dbReference>
<dbReference type="Pfam" id="PF02544">
    <property type="entry name" value="Steroid_dh"/>
    <property type="match status" value="1"/>
</dbReference>
<dbReference type="PROSITE" id="PS50244">
    <property type="entry name" value="S5A_REDUCTASE"/>
    <property type="match status" value="1"/>
</dbReference>
<evidence type="ECO:0000256" key="7">
    <source>
        <dbReference type="ARBA" id="ARBA00022848"/>
    </source>
</evidence>
<sequence length="255" mass="29631">MQCTEDLDFYLSAVLFISGVLYLIRQLALPAPYGKHVENDKKHRYIMVPAKYAWFIQEVPSFLVPVLVILHSQQKWGTLSCMMLLFMFCGHYFHRSFIYSAFTRGRPTPLHIVIMAVAFCSYNGFLQGHCLVYGAAYDKEWYKDIRFASGIMIFIIGMGINIHSDHILRNLRKPKEVSYKIPQGGMFKYVSGANFLGEIVEWFGYAIATWTLPAFAFAFFTLCSIGPRAYHHHRYYLQVFKDYPKERKALIPLIF</sequence>
<keyword evidence="9" id="KW-0726">Sexual differentiation</keyword>
<evidence type="ECO:0000256" key="17">
    <source>
        <dbReference type="ARBA" id="ARBA00049397"/>
    </source>
</evidence>
<keyword evidence="8" id="KW-0521">NADP</keyword>
<dbReference type="FunFam" id="1.20.120.1630:FF:000002">
    <property type="entry name" value="Steroid 5 alpha-reductase 1"/>
    <property type="match status" value="1"/>
</dbReference>
<dbReference type="PIRSF" id="PIRSF015596">
    <property type="entry name" value="5_alpha-SR2"/>
    <property type="match status" value="1"/>
</dbReference>
<dbReference type="PANTHER" id="PTHR10556">
    <property type="entry name" value="3-OXO-5-ALPHA-STEROID 4-DEHYDROGENASE"/>
    <property type="match status" value="1"/>
</dbReference>
<proteinExistence type="inferred from homology"/>
<evidence type="ECO:0000256" key="2">
    <source>
        <dbReference type="ARBA" id="ARBA00004477"/>
    </source>
</evidence>
<evidence type="ECO:0000256" key="15">
    <source>
        <dbReference type="ARBA" id="ARBA00048164"/>
    </source>
</evidence>
<gene>
    <name evidence="20" type="ORF">PECUL_23A041546</name>
</gene>
<dbReference type="GO" id="GO:0006702">
    <property type="term" value="P:androgen biosynthetic process"/>
    <property type="evidence" value="ECO:0007669"/>
    <property type="project" value="UniProtKB-ARBA"/>
</dbReference>
<dbReference type="GO" id="GO:0007548">
    <property type="term" value="P:sex differentiation"/>
    <property type="evidence" value="ECO:0007669"/>
    <property type="project" value="UniProtKB-KW"/>
</dbReference>
<feature type="transmembrane region" description="Helical" evidence="18">
    <location>
        <begin position="52"/>
        <end position="70"/>
    </location>
</feature>
<evidence type="ECO:0000256" key="8">
    <source>
        <dbReference type="ARBA" id="ARBA00022857"/>
    </source>
</evidence>
<dbReference type="GO" id="GO:0047751">
    <property type="term" value="F:3-oxo-5-alpha-steroid 4-dehydrogenase (NADP+) activity"/>
    <property type="evidence" value="ECO:0007669"/>
    <property type="project" value="UniProtKB-EC"/>
</dbReference>
<evidence type="ECO:0000313" key="21">
    <source>
        <dbReference type="Proteomes" id="UP001295444"/>
    </source>
</evidence>
<dbReference type="AlphaFoldDB" id="A0AAD1VUX5"/>
<protein>
    <recommendedName>
        <fullName evidence="18">3-oxo-5alpha-steroid 4-dehydrogenase (NADP(+))</fullName>
        <ecNumber evidence="18">1.3.1.22</ecNumber>
    </recommendedName>
</protein>
<keyword evidence="6" id="KW-0256">Endoplasmic reticulum</keyword>
<evidence type="ECO:0000256" key="13">
    <source>
        <dbReference type="ARBA" id="ARBA00023136"/>
    </source>
</evidence>
<name>A0AAD1VUX5_PELCU</name>
<evidence type="ECO:0000256" key="11">
    <source>
        <dbReference type="ARBA" id="ARBA00023002"/>
    </source>
</evidence>
<dbReference type="GO" id="GO:0005789">
    <property type="term" value="C:endoplasmic reticulum membrane"/>
    <property type="evidence" value="ECO:0007669"/>
    <property type="project" value="UniProtKB-SubCell"/>
</dbReference>
<feature type="domain" description="3-oxo-5-alpha-steroid 4-dehydrogenase C-terminal" evidence="19">
    <location>
        <begin position="107"/>
        <end position="255"/>
    </location>
</feature>
<feature type="transmembrane region" description="Helical" evidence="18">
    <location>
        <begin position="147"/>
        <end position="164"/>
    </location>
</feature>
<keyword evidence="5" id="KW-0221">Differentiation</keyword>
<dbReference type="EC" id="1.3.1.22" evidence="18"/>
<accession>A0AAD1VUX5</accession>
<dbReference type="InterPro" id="IPR001104">
    <property type="entry name" value="3-oxo-5_a-steroid_4-DH_C"/>
</dbReference>
<evidence type="ECO:0000256" key="6">
    <source>
        <dbReference type="ARBA" id="ARBA00022824"/>
    </source>
</evidence>
<keyword evidence="21" id="KW-1185">Reference proteome</keyword>
<evidence type="ECO:0000256" key="12">
    <source>
        <dbReference type="ARBA" id="ARBA00023098"/>
    </source>
</evidence>
<evidence type="ECO:0000256" key="10">
    <source>
        <dbReference type="ARBA" id="ARBA00022989"/>
    </source>
</evidence>
<keyword evidence="7" id="KW-0492">Microsome</keyword>
<keyword evidence="10 18" id="KW-1133">Transmembrane helix</keyword>
<evidence type="ECO:0000256" key="18">
    <source>
        <dbReference type="PIRNR" id="PIRNR015596"/>
    </source>
</evidence>
<evidence type="ECO:0000313" key="20">
    <source>
        <dbReference type="EMBL" id="CAH2249827.1"/>
    </source>
</evidence>
<comment type="catalytic activity">
    <reaction evidence="15 18">
        <text>a 3-oxo-5alpha-steroid + NADP(+) = a 3-oxo-Delta(4)-steroid + NADPH + H(+)</text>
        <dbReference type="Rhea" id="RHEA:54384"/>
        <dbReference type="ChEBI" id="CHEBI:13601"/>
        <dbReference type="ChEBI" id="CHEBI:15378"/>
        <dbReference type="ChEBI" id="CHEBI:47909"/>
        <dbReference type="ChEBI" id="CHEBI:57783"/>
        <dbReference type="ChEBI" id="CHEBI:58349"/>
        <dbReference type="EC" id="1.3.1.22"/>
    </reaction>
</comment>
<evidence type="ECO:0000256" key="14">
    <source>
        <dbReference type="ARBA" id="ARBA00045549"/>
    </source>
</evidence>
<feature type="transmembrane region" description="Helical" evidence="18">
    <location>
        <begin position="82"/>
        <end position="102"/>
    </location>
</feature>
<comment type="catalytic activity">
    <reaction evidence="17">
        <text>17beta-hydroxy-5alpha-androstan-3-one + NADP(+) = testosterone + NADPH + H(+)</text>
        <dbReference type="Rhea" id="RHEA:50820"/>
        <dbReference type="ChEBI" id="CHEBI:15378"/>
        <dbReference type="ChEBI" id="CHEBI:16330"/>
        <dbReference type="ChEBI" id="CHEBI:17347"/>
        <dbReference type="ChEBI" id="CHEBI:57783"/>
        <dbReference type="ChEBI" id="CHEBI:58349"/>
        <dbReference type="EC" id="1.3.1.22"/>
    </reaction>
    <physiologicalReaction direction="right-to-left" evidence="17">
        <dbReference type="Rhea" id="RHEA:50822"/>
    </physiologicalReaction>
</comment>
<evidence type="ECO:0000259" key="19">
    <source>
        <dbReference type="Pfam" id="PF02544"/>
    </source>
</evidence>
<keyword evidence="11" id="KW-0560">Oxidoreductase</keyword>
<dbReference type="Proteomes" id="UP001295444">
    <property type="component" value="Chromosome 02"/>
</dbReference>
<feature type="transmembrane region" description="Helical" evidence="18">
    <location>
        <begin position="7"/>
        <end position="24"/>
    </location>
</feature>
<evidence type="ECO:0000256" key="1">
    <source>
        <dbReference type="ARBA" id="ARBA00004154"/>
    </source>
</evidence>
<dbReference type="GO" id="GO:0030154">
    <property type="term" value="P:cell differentiation"/>
    <property type="evidence" value="ECO:0007669"/>
    <property type="project" value="UniProtKB-KW"/>
</dbReference>
<keyword evidence="4 18" id="KW-0812">Transmembrane</keyword>
<dbReference type="PANTHER" id="PTHR10556:SF37">
    <property type="entry name" value="3-OXO-5-ALPHA-STEROID 4-DEHYDROGENASE 2"/>
    <property type="match status" value="1"/>
</dbReference>
<dbReference type="InterPro" id="IPR016636">
    <property type="entry name" value="3-oxo-5-alpha-steroid_4-DH"/>
</dbReference>